<sequence length="152" mass="16223">MKRRERAAPAKAANSKPMRPAKALHRAEMGTWRGSAVAVSTHRARSGKGPVRASRAREGSELETDETREGTTSGGGARTRRGSVVTMSTHRAQDRAMDGLEQAAPAKAANSKPMRPAKALHRAEIDKSRGSAVAVTTHRADDREHPVLNAGT</sequence>
<feature type="region of interest" description="Disordered" evidence="1">
    <location>
        <begin position="35"/>
        <end position="152"/>
    </location>
</feature>
<protein>
    <submittedName>
        <fullName evidence="2">Uncharacterized protein</fullName>
    </submittedName>
</protein>
<evidence type="ECO:0000256" key="1">
    <source>
        <dbReference type="SAM" id="MobiDB-lite"/>
    </source>
</evidence>
<organism evidence="2 3">
    <name type="scientific">Rhizoctonia solani AG-3 Rhs1AP</name>
    <dbReference type="NCBI Taxonomy" id="1086054"/>
    <lineage>
        <taxon>Eukaryota</taxon>
        <taxon>Fungi</taxon>
        <taxon>Dikarya</taxon>
        <taxon>Basidiomycota</taxon>
        <taxon>Agaricomycotina</taxon>
        <taxon>Agaricomycetes</taxon>
        <taxon>Cantharellales</taxon>
        <taxon>Ceratobasidiaceae</taxon>
        <taxon>Rhizoctonia</taxon>
    </lineage>
</organism>
<evidence type="ECO:0000313" key="3">
    <source>
        <dbReference type="Proteomes" id="UP000030108"/>
    </source>
</evidence>
<evidence type="ECO:0000313" key="2">
    <source>
        <dbReference type="EMBL" id="EUC58932.1"/>
    </source>
</evidence>
<dbReference type="Proteomes" id="UP000030108">
    <property type="component" value="Unassembled WGS sequence"/>
</dbReference>
<gene>
    <name evidence="2" type="ORF">RSOL_284810</name>
</gene>
<feature type="non-terminal residue" evidence="2">
    <location>
        <position position="152"/>
    </location>
</feature>
<feature type="region of interest" description="Disordered" evidence="1">
    <location>
        <begin position="1"/>
        <end position="23"/>
    </location>
</feature>
<comment type="caution">
    <text evidence="2">The sequence shown here is derived from an EMBL/GenBank/DDBJ whole genome shotgun (WGS) entry which is preliminary data.</text>
</comment>
<dbReference type="AlphaFoldDB" id="A0A0A1UIR6"/>
<feature type="compositionally biased region" description="Basic and acidic residues" evidence="1">
    <location>
        <begin position="55"/>
        <end position="69"/>
    </location>
</feature>
<name>A0A0A1UIR6_9AGAM</name>
<reference evidence="3" key="1">
    <citation type="journal article" date="2014" name="Genome Announc.">
        <title>Draft genome sequence of the plant-pathogenic soil fungus Rhizoctonia solani anastomosis group 3 strain Rhs1AP.</title>
        <authorList>
            <person name="Cubeta M.A."/>
            <person name="Thomas E."/>
            <person name="Dean R.A."/>
            <person name="Jabaji S."/>
            <person name="Neate S.M."/>
            <person name="Tavantzis S."/>
            <person name="Toda T."/>
            <person name="Vilgalys R."/>
            <person name="Bharathan N."/>
            <person name="Fedorova-Abrams N."/>
            <person name="Pakala S.B."/>
            <person name="Pakala S.M."/>
            <person name="Zafar N."/>
            <person name="Joardar V."/>
            <person name="Losada L."/>
            <person name="Nierman W.C."/>
        </authorList>
    </citation>
    <scope>NUCLEOTIDE SEQUENCE [LARGE SCALE GENOMIC DNA]</scope>
    <source>
        <strain evidence="3">AG-3</strain>
    </source>
</reference>
<dbReference type="EMBL" id="JATN01000321">
    <property type="protein sequence ID" value="EUC58932.1"/>
    <property type="molecule type" value="Genomic_DNA"/>
</dbReference>
<accession>A0A0A1UIR6</accession>
<proteinExistence type="predicted"/>